<dbReference type="PANTHER" id="PTHR43327">
    <property type="entry name" value="STOMATIN-LIKE PROTEIN 2, MITOCHONDRIAL"/>
    <property type="match status" value="1"/>
</dbReference>
<dbReference type="NCBIfam" id="TIGR01933">
    <property type="entry name" value="hflK"/>
    <property type="match status" value="1"/>
</dbReference>
<dbReference type="SMART" id="SM00244">
    <property type="entry name" value="PHB"/>
    <property type="match status" value="1"/>
</dbReference>
<feature type="domain" description="Band 7" evidence="7">
    <location>
        <begin position="35"/>
        <end position="216"/>
    </location>
</feature>
<reference evidence="8" key="1">
    <citation type="submission" date="2017-02" db="EMBL/GenBank/DDBJ databases">
        <authorList>
            <person name="Regsiter A."/>
            <person name="William W."/>
        </authorList>
    </citation>
    <scope>NUCLEOTIDE SEQUENCE</scope>
    <source>
        <strain evidence="8">BdmA 4</strain>
    </source>
</reference>
<evidence type="ECO:0000256" key="1">
    <source>
        <dbReference type="ARBA" id="ARBA00004167"/>
    </source>
</evidence>
<feature type="transmembrane region" description="Helical" evidence="6">
    <location>
        <begin position="20"/>
        <end position="40"/>
    </location>
</feature>
<evidence type="ECO:0000256" key="4">
    <source>
        <dbReference type="ARBA" id="ARBA00022989"/>
    </source>
</evidence>
<protein>
    <recommendedName>
        <fullName evidence="6">Protein HflK</fullName>
    </recommendedName>
</protein>
<dbReference type="Pfam" id="PF01145">
    <property type="entry name" value="Band_7"/>
    <property type="match status" value="1"/>
</dbReference>
<dbReference type="InterPro" id="IPR036013">
    <property type="entry name" value="Band_7/SPFH_dom_sf"/>
</dbReference>
<comment type="subunit">
    <text evidence="6">HflC and HflK may interact to form a multimeric complex.</text>
</comment>
<dbReference type="PANTHER" id="PTHR43327:SF2">
    <property type="entry name" value="MODULATOR OF FTSH PROTEASE HFLK"/>
    <property type="match status" value="1"/>
</dbReference>
<comment type="function">
    <text evidence="6">HflC and HflK could encode or regulate a protease.</text>
</comment>
<dbReference type="InterPro" id="IPR001107">
    <property type="entry name" value="Band_7"/>
</dbReference>
<keyword evidence="4 6" id="KW-1133">Transmembrane helix</keyword>
<dbReference type="EMBL" id="FWDO01000007">
    <property type="protein sequence ID" value="SLM19657.1"/>
    <property type="molecule type" value="Genomic_DNA"/>
</dbReference>
<dbReference type="Gene3D" id="3.30.479.30">
    <property type="entry name" value="Band 7 domain"/>
    <property type="match status" value="1"/>
</dbReference>
<accession>A0A3P3XTN1</accession>
<keyword evidence="3 6" id="KW-0812">Transmembrane</keyword>
<dbReference type="InterPro" id="IPR010201">
    <property type="entry name" value="HflK"/>
</dbReference>
<sequence length="329" mass="37210">MANTAIFKKPPKFNLKWPHVLIIIIVIAVIIFLSTSFVIVDQTEKAVITTFGKYTKTVGAGLHYKLPFGIQKAYIVKTQVIQTETFGFRTIKPGVVTQYSSQKYPNESTMLTGDLNIVDVEWIIQYRITNPEAWLFNVTDREKTIRDTSQSVLNTLIGDRTILGVIGPDRQNIQDSAVSMMNDLFTKYELGIIVTQVQLQNIVPPEGVQAAFEDVNKAIQDMNRLINEGREAYNAEIPKVQGQAEQTIEIAQGYAAERVNEARGDASRFDAVYAEYRKAPEITKKRLYYEMMEEIFQGQENIDLIDKSLQNVLPIKNITQTSSTQEASK</sequence>
<dbReference type="InterPro" id="IPR050710">
    <property type="entry name" value="Band7/mec-2_domain"/>
</dbReference>
<evidence type="ECO:0000256" key="3">
    <source>
        <dbReference type="ARBA" id="ARBA00022692"/>
    </source>
</evidence>
<evidence type="ECO:0000256" key="5">
    <source>
        <dbReference type="ARBA" id="ARBA00023136"/>
    </source>
</evidence>
<evidence type="ECO:0000256" key="6">
    <source>
        <dbReference type="RuleBase" id="RU364113"/>
    </source>
</evidence>
<dbReference type="CDD" id="cd03404">
    <property type="entry name" value="SPFH_HflK"/>
    <property type="match status" value="1"/>
</dbReference>
<keyword evidence="5 6" id="KW-0472">Membrane</keyword>
<evidence type="ECO:0000313" key="8">
    <source>
        <dbReference type="EMBL" id="SLM19657.1"/>
    </source>
</evidence>
<dbReference type="SUPFAM" id="SSF117892">
    <property type="entry name" value="Band 7/SPFH domain"/>
    <property type="match status" value="1"/>
</dbReference>
<organism evidence="8">
    <name type="scientific">uncultured spirochete</name>
    <dbReference type="NCBI Taxonomy" id="156406"/>
    <lineage>
        <taxon>Bacteria</taxon>
        <taxon>Pseudomonadati</taxon>
        <taxon>Spirochaetota</taxon>
        <taxon>Spirochaetia</taxon>
        <taxon>Spirochaetales</taxon>
        <taxon>environmental samples</taxon>
    </lineage>
</organism>
<dbReference type="GO" id="GO:0016020">
    <property type="term" value="C:membrane"/>
    <property type="evidence" value="ECO:0007669"/>
    <property type="project" value="UniProtKB-SubCell"/>
</dbReference>
<comment type="similarity">
    <text evidence="2 6">Belongs to the band 7/mec-2 family. HflK subfamily.</text>
</comment>
<name>A0A3P3XTN1_9SPIR</name>
<evidence type="ECO:0000259" key="7">
    <source>
        <dbReference type="SMART" id="SM00244"/>
    </source>
</evidence>
<evidence type="ECO:0000256" key="2">
    <source>
        <dbReference type="ARBA" id="ARBA00006971"/>
    </source>
</evidence>
<dbReference type="AlphaFoldDB" id="A0A3P3XTN1"/>
<proteinExistence type="inferred from homology"/>
<comment type="subcellular location">
    <subcellularLocation>
        <location evidence="1">Membrane</location>
        <topology evidence="1">Single-pass membrane protein</topology>
    </subcellularLocation>
</comment>
<gene>
    <name evidence="8" type="primary">hflK</name>
    <name evidence="8" type="ORF">SPIRO4BDMA_70079</name>
</gene>